<dbReference type="SUPFAM" id="SSF56574">
    <property type="entry name" value="Serpins"/>
    <property type="match status" value="1"/>
</dbReference>
<dbReference type="Proteomes" id="UP000019116">
    <property type="component" value="Chromosome 2B"/>
</dbReference>
<dbReference type="SMART" id="SM00093">
    <property type="entry name" value="SERPIN"/>
    <property type="match status" value="1"/>
</dbReference>
<proteinExistence type="inferred from homology"/>
<dbReference type="Gramene" id="TraesCS2B03G0847900.1">
    <property type="protein sequence ID" value="TraesCS2B03G0847900.1.CDS1"/>
    <property type="gene ID" value="TraesCS2B03G0847900"/>
</dbReference>
<dbReference type="STRING" id="4565.A0A3B6CA04"/>
<dbReference type="PANTHER" id="PTHR11461">
    <property type="entry name" value="SERINE PROTEASE INHIBITOR, SERPIN"/>
    <property type="match status" value="1"/>
</dbReference>
<dbReference type="Gramene" id="TraesRN2B0100873800.1">
    <property type="protein sequence ID" value="TraesRN2B0100873800.1"/>
    <property type="gene ID" value="TraesRN2B0100873800"/>
</dbReference>
<dbReference type="Gene3D" id="3.30.497.10">
    <property type="entry name" value="Antithrombin, subunit I, domain 2"/>
    <property type="match status" value="1"/>
</dbReference>
<dbReference type="Gramene" id="TraesROB_scaffold_022264_01G000100.1">
    <property type="protein sequence ID" value="TraesROB_scaffold_022264_01G000100.1"/>
    <property type="gene ID" value="TraesROB_scaffold_022264_01G000100"/>
</dbReference>
<reference evidence="5" key="1">
    <citation type="submission" date="2018-08" db="EMBL/GenBank/DDBJ databases">
        <authorList>
            <person name="Rossello M."/>
        </authorList>
    </citation>
    <scope>NUCLEOTIDE SEQUENCE [LARGE SCALE GENOMIC DNA]</scope>
    <source>
        <strain evidence="5">cv. Chinese Spring</strain>
    </source>
</reference>
<dbReference type="Gene3D" id="6.20.40.10">
    <property type="match status" value="1"/>
</dbReference>
<dbReference type="EnsemblPlants" id="TraesCS2B02G325800.1">
    <property type="protein sequence ID" value="TraesCS2B02G325800.1.cds1"/>
    <property type="gene ID" value="TraesCS2B02G325800"/>
</dbReference>
<dbReference type="PROSITE" id="PS00284">
    <property type="entry name" value="SERPIN"/>
    <property type="match status" value="1"/>
</dbReference>
<evidence type="ECO:0000259" key="4">
    <source>
        <dbReference type="SMART" id="SM00093"/>
    </source>
</evidence>
<dbReference type="PANTHER" id="PTHR11461:SF329">
    <property type="entry name" value="SERPIN DOMAIN-CONTAINING PROTEIN"/>
    <property type="match status" value="1"/>
</dbReference>
<evidence type="ECO:0000313" key="6">
    <source>
        <dbReference type="Proteomes" id="UP000019116"/>
    </source>
</evidence>
<dbReference type="Gramene" id="TraesCS2B02G325800.1">
    <property type="protein sequence ID" value="TraesCS2B02G325800.1.cds1"/>
    <property type="gene ID" value="TraesCS2B02G325800"/>
</dbReference>
<dbReference type="GO" id="GO:0005615">
    <property type="term" value="C:extracellular space"/>
    <property type="evidence" value="ECO:0000318"/>
    <property type="project" value="GO_Central"/>
</dbReference>
<dbReference type="InterPro" id="IPR042178">
    <property type="entry name" value="Serpin_sf_1"/>
</dbReference>
<keyword evidence="6" id="KW-1185">Reference proteome</keyword>
<organism evidence="5">
    <name type="scientific">Triticum aestivum</name>
    <name type="common">Wheat</name>
    <dbReference type="NCBI Taxonomy" id="4565"/>
    <lineage>
        <taxon>Eukaryota</taxon>
        <taxon>Viridiplantae</taxon>
        <taxon>Streptophyta</taxon>
        <taxon>Embryophyta</taxon>
        <taxon>Tracheophyta</taxon>
        <taxon>Spermatophyta</taxon>
        <taxon>Magnoliopsida</taxon>
        <taxon>Liliopsida</taxon>
        <taxon>Poales</taxon>
        <taxon>Poaceae</taxon>
        <taxon>BOP clade</taxon>
        <taxon>Pooideae</taxon>
        <taxon>Triticodae</taxon>
        <taxon>Triticeae</taxon>
        <taxon>Triticinae</taxon>
        <taxon>Triticum</taxon>
    </lineage>
</organism>
<comment type="similarity">
    <text evidence="1 2">Belongs to the serpin family.</text>
</comment>
<evidence type="ECO:0000256" key="3">
    <source>
        <dbReference type="SAM" id="MobiDB-lite"/>
    </source>
</evidence>
<dbReference type="Gene3D" id="2.10.310.10">
    <property type="entry name" value="Serpins superfamily"/>
    <property type="match status" value="1"/>
</dbReference>
<evidence type="ECO:0000313" key="5">
    <source>
        <dbReference type="EnsemblPlants" id="TraesCS2B02G325800.1.cds1"/>
    </source>
</evidence>
<protein>
    <recommendedName>
        <fullName evidence="4">Serpin domain-containing protein</fullName>
    </recommendedName>
</protein>
<dbReference type="InterPro" id="IPR036186">
    <property type="entry name" value="Serpin_sf"/>
</dbReference>
<dbReference type="GO" id="GO:0004867">
    <property type="term" value="F:serine-type endopeptidase inhibitor activity"/>
    <property type="evidence" value="ECO:0007669"/>
    <property type="project" value="InterPro"/>
</dbReference>
<dbReference type="Gramene" id="TraesCAD_scaffold_035776_01G000100.1">
    <property type="protein sequence ID" value="TraesCAD_scaffold_035776_01G000100.1"/>
    <property type="gene ID" value="TraesCAD_scaffold_035776_01G000100"/>
</dbReference>
<dbReference type="InterPro" id="IPR023795">
    <property type="entry name" value="Serpin_CS"/>
</dbReference>
<dbReference type="OrthoDB" id="671595at2759"/>
<reference evidence="5" key="2">
    <citation type="submission" date="2018-10" db="UniProtKB">
        <authorList>
            <consortium name="EnsemblPlants"/>
        </authorList>
    </citation>
    <scope>IDENTIFICATION</scope>
</reference>
<dbReference type="InterPro" id="IPR023796">
    <property type="entry name" value="Serpin_dom"/>
</dbReference>
<dbReference type="Pfam" id="PF00079">
    <property type="entry name" value="Serpin"/>
    <property type="match status" value="1"/>
</dbReference>
<dbReference type="InterPro" id="IPR000215">
    <property type="entry name" value="Serpin_fam"/>
</dbReference>
<evidence type="ECO:0000256" key="2">
    <source>
        <dbReference type="RuleBase" id="RU000411"/>
    </source>
</evidence>
<name>A0A3B6CA04_WHEAT</name>
<feature type="region of interest" description="Disordered" evidence="3">
    <location>
        <begin position="1"/>
        <end position="21"/>
    </location>
</feature>
<evidence type="ECO:0000256" key="1">
    <source>
        <dbReference type="ARBA" id="ARBA00009500"/>
    </source>
</evidence>
<dbReference type="Gramene" id="TraesWEE_scaffold_005924_01G000100.1">
    <property type="protein sequence ID" value="TraesWEE_scaffold_005924_01G000100.1"/>
    <property type="gene ID" value="TraesWEE_scaffold_005924_01G000100"/>
</dbReference>
<dbReference type="Gramene" id="TraesCLE_scaffold_057864_01G000200.1">
    <property type="protein sequence ID" value="TraesCLE_scaffold_057864_01G000200.1"/>
    <property type="gene ID" value="TraesCLE_scaffold_057864_01G000200"/>
</dbReference>
<sequence>MLVPCTTAVPTHTSNPTTGQQEQAMAEQQVVDAMKDQAALSMRLLRGLGLRGEQNLAFSPASFHATLSLLAAGTAGAIRDQIVSFLGPAGAEAHAALVSHFGQTPSHQEEDEEGYPMVRCATGVWVDSSLRLKPTFATMAASRFNAEARAVCFGSSPEQARSEINEWFEGETGGRWKELVPEGSINAATVIVLANALYFKGWYDPFDPELTQDGDFYVSPGHAVRTPFMVGGYLHENMCIACHPGFKVLRMPYCGHYQDCRSSMCIYLPDDRGGLPELVRALSSDPSVLFAVPEKLVSTGELRIPKFDVSVRLEATQILRDLGLDLPFRLTPAGESFSEMLALDEHDSKMPMAVSSVVHQCSVNINEHGTVAAAATEMEILGFCLPEEKVVDFVADHPFLFFIIKEEDNNGVILFAGQVVNPLS</sequence>
<dbReference type="OMA" id="ESXDTIN"/>
<dbReference type="CDD" id="cd02043">
    <property type="entry name" value="serpinP_plants"/>
    <property type="match status" value="1"/>
</dbReference>
<dbReference type="AlphaFoldDB" id="A0A3B6CA04"/>
<dbReference type="SMR" id="A0A3B6CA04"/>
<feature type="domain" description="Serpin" evidence="4">
    <location>
        <begin position="42"/>
        <end position="422"/>
    </location>
</feature>
<dbReference type="Gene3D" id="2.30.39.10">
    <property type="entry name" value="Alpha-1-antitrypsin, domain 1"/>
    <property type="match status" value="1"/>
</dbReference>
<accession>A0A3B6CA04</accession>
<feature type="compositionally biased region" description="Polar residues" evidence="3">
    <location>
        <begin position="8"/>
        <end position="19"/>
    </location>
</feature>
<dbReference type="InterPro" id="IPR042185">
    <property type="entry name" value="Serpin_sf_2"/>
</dbReference>